<dbReference type="SMART" id="SM00119">
    <property type="entry name" value="HECTc"/>
    <property type="match status" value="1"/>
</dbReference>
<feature type="repeat" description="RCC1" evidence="12">
    <location>
        <begin position="2704"/>
        <end position="2755"/>
    </location>
</feature>
<dbReference type="SMART" id="SM00320">
    <property type="entry name" value="WD40"/>
    <property type="match status" value="7"/>
</dbReference>
<feature type="compositionally biased region" description="Basic and acidic residues" evidence="13">
    <location>
        <begin position="1450"/>
        <end position="1470"/>
    </location>
</feature>
<dbReference type="InterPro" id="IPR000569">
    <property type="entry name" value="HECT_dom"/>
</dbReference>
<evidence type="ECO:0000259" key="14">
    <source>
        <dbReference type="PROSITE" id="PS50188"/>
    </source>
</evidence>
<evidence type="ECO:0000256" key="7">
    <source>
        <dbReference type="ARBA" id="ARBA00022679"/>
    </source>
</evidence>
<dbReference type="GO" id="GO:0009966">
    <property type="term" value="P:regulation of signal transduction"/>
    <property type="evidence" value="ECO:0007669"/>
    <property type="project" value="UniProtKB-ARBA"/>
</dbReference>
<evidence type="ECO:0000256" key="9">
    <source>
        <dbReference type="ARBA" id="ARBA00022786"/>
    </source>
</evidence>
<feature type="region of interest" description="Disordered" evidence="13">
    <location>
        <begin position="1440"/>
        <end position="1470"/>
    </location>
</feature>
<dbReference type="InterPro" id="IPR024977">
    <property type="entry name" value="Apc4-like_WD40_dom"/>
</dbReference>
<feature type="compositionally biased region" description="Basic and acidic residues" evidence="13">
    <location>
        <begin position="787"/>
        <end position="801"/>
    </location>
</feature>
<dbReference type="SMART" id="SM00449">
    <property type="entry name" value="SPRY"/>
    <property type="match status" value="1"/>
</dbReference>
<keyword evidence="7" id="KW-0808">Transferase</keyword>
<dbReference type="InterPro" id="IPR015943">
    <property type="entry name" value="WD40/YVTN_repeat-like_dom_sf"/>
</dbReference>
<feature type="repeat" description="RCC1" evidence="12">
    <location>
        <begin position="2652"/>
        <end position="2703"/>
    </location>
</feature>
<dbReference type="SUPFAM" id="SSF49899">
    <property type="entry name" value="Concanavalin A-like lectins/glucanases"/>
    <property type="match status" value="1"/>
</dbReference>
<feature type="repeat" description="WD" evidence="11">
    <location>
        <begin position="1988"/>
        <end position="2021"/>
    </location>
</feature>
<dbReference type="SUPFAM" id="SSF50978">
    <property type="entry name" value="WD40 repeat-like"/>
    <property type="match status" value="1"/>
</dbReference>
<evidence type="ECO:0000256" key="10">
    <source>
        <dbReference type="PROSITE-ProRule" id="PRU00104"/>
    </source>
</evidence>
<sequence length="3409" mass="371177">EDQEEVRELRERLMAMRSPRAYDEQDPEESGQEAVEEGVSYEAANLHIITQCLVLMMAIKPAPLLPKSCIQLTYQEVLSLVMGRCIEVLRFAGAEDHQLSSLKTVANLPPGPDVILTSMTTQQARAESRLDALELMLTLLTPVNDGDKTEEDTKEHFALERACGSLLPSVYHEVMTGCFGLESLWSSSSYSLVRSLEATHYLDGIRAASLPTQKKIATTVHIIYRHLVSSLLQHEQPDKGLRERLCLLTIFALSVRYEAPDLSLAVSSGLLDALVRMCCPYDPPTLRHTPHPSPTDLLPHAAHTLFQILTILTGYYAEDISKCVLSQVMNLLHLQVEDLVNHIIKANEITWKTYMQHESIIPLEKNVDIAKPDLKEAEVEERERDGIDVKDVGKKERKIGQRKLELRLTGLDGGQNNNAADARKRRHLEVTLGNLLVFVRRLCVNQRVRVLVGRQPWVRLLLLVTGEQAETHLPQVISVRTRVLALTLLGATLPYSDFDLEAREQVVRQLFMQLAANMWVIPSAQAHLKASQLLTELQKHLVRLSSPDLLDEQSRPDSPDDSLPVQEVGFDPDKSVCCSVEGGHTLVHGPGGRGYGLGSTPITSGCYQWKFLIVKENRGNEGTCVGVSKYPVRDYSHRTSSDMWLYRAYSGNLYHNGELSVSLPGFTQGDYITVVLDMEARTLSFGKNGEEPRLAFENIDAPELYPCVMFYSTNPGEKVKMVDMQVRGSPRDLDPGDPLCAPQAAVLSEAHIALLRQLHEASAWTQQVNDCIIERLNQTKELIPQPKDLHESVETASKSESENEELVSEYEPITDDAIEGHVLTLDERLEREERTKKKFGLRLNDDDRSSQRTDLNLENADEHLDGRTGIAKGKPCKQNLVYEMNLEQLCKEVYPALAMIGGVDSGLRVGSQCIQKGTGRRAMVLGALRQGHPAVKVQWCDWDTSISDVPVSMLEPVEPPPFDVSKMSGITAQVITQIMRLGGLTQEIEFPKLTYNHETDELQTSSTGSLVSPQVPQTHLESLPTTAANSHGPSHTSSPRKELRVGSDGLTMELLTDQLVTNIMDEVTGRSFDACDRHEPPQPTHRGSSLTGDLSQEEGMALRLAFLQSASLRAICAIMNCPCYAEMLLVPKAVQEKDGGEKGSSVSLLHEEDEIRSAIRVLVRCMVSACTQPQPLKRQVSVAEVERSHLVLHNMCMRAWAEDSLSVADTQSRIMALTASEENISEQIAEATDRQQNTSDIQSAGADVRVPKRPIPSLGLPITVPCAPATYPVGEMRSSHYSHTSQSSRSSQNPPRGRSVGPLTPQSAPLPPMARSHSPSPPLTPLPPLPPPVATPLLEMGFTLKHIQKAISAQGHKGEPSATQINQLVTWMLEHPCIDASETSERRRSHEDTSSSAAASGAAAVAAQLIDRTDIQDLSGRRTNTGILRRGGCIDIRSFMVPTRPTGRGVDSRDTESSRQHQHGRSESRFRYSRAVFEDRHRSSDDAIGTLPSDLDHWLCSSLGLDVINRNSFSASRDQEWRAVIEATTNNEGERAMSVCEVCHHPTSNLRQHMRVAHPGCARPWMAGVCGTLIGGTYILCEVCQEQHVGGNGGLGLPQGESVDGQECLRDLSTVLAPDLAPAPLATMEDDGLSMNEIDLKLTNYNVIASRLGLTERQPIPDPMPFPSADPLGATTLGSNICDAAESSATGAGARPRDSSVSSAQERSLGEQAASLTSPIARISALRRTTHALRVTMARAVVMRALSLLALSGGSCDLWAGLEALGLCDVRLLVRLMWLVAQGRVPLDGCARTCGAVVQATDVSTSLAHLSDAIGALAQNDTGAAKLLLQLCTQHLMVAAMGMSSGDIVGGSVEEEVVDMSIGGERRDSQTSSSTHQTSFPVTQALVSLLAANSSLIHLAGKGEGTMSPLAAGGGQGDPGIQLANALAACILSTHLPHSHRQWAATQLVECIGGRARLVENDSDLPGGETGTGADFTGTLPHVQTTFLEGHTARTSNVLWLQARNLLVSSGHDSSVRTWKVGQRSIGPQEHTLVFQQSDSAGNYNVNLAAVEHLVSLPSERYVAATFENVLNIWALSGGSIGTWSGNSIITCLEAAAQGMCDCVVIGHHDGSVTLAAITTTGVVPSTIMHAGRQDVYVSCMAWQDQDKELAVGFSDGIVRVCFVNTDLDSVTLRVQQGPVQCLEWSSNCCLLASCGEGGTKVWAQTANGWTPVYSLDYKSLPSSVKWSPVISKNGGVSEGVCVHMLVVGHEDGLVTVWVVPQTPASEASEYEGSEQPEICSPTLSHSPRCLLQLRGHQCSVTALDISLSGLMLATGCLKSTNGLVNVWSLQDGSLLQTVVGSGGISGLAWAGTTGLAVSLTQSQNVMFISLTEDQFRKLRVVALCRTRLHAWGMSGLHQAPCLRALLCHLPSLLLSQYLHEKPMVSSGEQLVHSRYLQQLCSLALLLRLDSVLCTQPAPIHVANPGTAVEWNWLDTLCTAVSTAESLNNRTSLPRSFITRHFKHSDFSDDKEQVSLALENDKWDEEQDAAVMAWATQQPGDWQVGGRCQVYMWGSGRHGQLAETGRSSQVPVLTETLGCAQQVVCGQNCTFIVTANGSVLACGEGSYGRLGQGNSDDLHTPSVISTLQGFVVTQVATSCGSDGHSLAVTDSGEVFSWGDGDYGKLGHGNSDRQRRPRQIEAFQGQEVVQLACGFKHTAVVTADGKLFTFGNGDYGRLGLGSTANKKLPERVMALDGWGIRQVACGLNHTVCCSTDGNIVWAFGDGDYGKLGLGNSTSKSTPQKVEAMCGIGIKKVCCGTQFTVFLTKDGRVYTCGMDRLIGQPESRTRGHNRPQQVPALMNHIVVDVAVGSEHTLSLTSTGDVFGWGVNSDGQLGLGHSAAVREPQLIRTLSGKGIRQISAGRSHSAAWTAHPLPPVTPGNPAPTQLGIPASVPPQYPNLQCVSRSALCARLRLLHQFSDLLYSSWKLITLTPGTDCYVDNVSAVTSAAVRSLVSPRVYTLPLVRCLGRTMVQGRNYGPQVTVKRISSRGSPCKPIFTQLARQVVKLKPADLRLPSRAWKVKLVGEGADDAGGVFDDTMTEMCHELVTGAVPLLIPTPNAISDAGNNRDRFLLNPDLAQPHHFMWFKFLGILFGIAIRTKKPLALPLAPLVWKLLAGIAPSSADLEEVDVEYMQSLRAIRDIDQDGVTEDTFHDVIPLESFECMSMTGVRVAVVPGGRAVPLTFTNRQEYVNRTIYYRLHQMDRQIGAVREGMAWIVPVPLLSLMTASHLEQLVCGLPHISVATLKKVVRYREVDEHDPLVVWLWSILESFSPCERVLFVRFVSGRSRLPANLADLSQRFQVMRVDRPIDTLPTAQTCFFQLRLPPYSSQEVMAERLRYAINNCRSIDMDNYMLARNQDPNHHSDDDEF</sequence>
<feature type="region of interest" description="Disordered" evidence="13">
    <location>
        <begin position="1275"/>
        <end position="1334"/>
    </location>
</feature>
<keyword evidence="11" id="KW-0853">WD repeat</keyword>
<organism evidence="16 17">
    <name type="scientific">Cherax quadricarinatus</name>
    <name type="common">Australian red claw crayfish</name>
    <dbReference type="NCBI Taxonomy" id="27406"/>
    <lineage>
        <taxon>Eukaryota</taxon>
        <taxon>Metazoa</taxon>
        <taxon>Ecdysozoa</taxon>
        <taxon>Arthropoda</taxon>
        <taxon>Crustacea</taxon>
        <taxon>Multicrustacea</taxon>
        <taxon>Malacostraca</taxon>
        <taxon>Eumalacostraca</taxon>
        <taxon>Eucarida</taxon>
        <taxon>Decapoda</taxon>
        <taxon>Pleocyemata</taxon>
        <taxon>Astacidea</taxon>
        <taxon>Parastacoidea</taxon>
        <taxon>Parastacidae</taxon>
        <taxon>Cherax</taxon>
    </lineage>
</organism>
<feature type="repeat" description="RCC1" evidence="12">
    <location>
        <begin position="2861"/>
        <end position="2912"/>
    </location>
</feature>
<feature type="domain" description="HECT" evidence="15">
    <location>
        <begin position="3048"/>
        <end position="3395"/>
    </location>
</feature>
<evidence type="ECO:0000313" key="17">
    <source>
        <dbReference type="Proteomes" id="UP001445076"/>
    </source>
</evidence>
<feature type="domain" description="B30.2/SPRY" evidence="14">
    <location>
        <begin position="537"/>
        <end position="726"/>
    </location>
</feature>
<dbReference type="Gene3D" id="3.30.2410.10">
    <property type="entry name" value="Hect, E3 ligase catalytic domain"/>
    <property type="match status" value="1"/>
</dbReference>
<evidence type="ECO:0000256" key="13">
    <source>
        <dbReference type="SAM" id="MobiDB-lite"/>
    </source>
</evidence>
<keyword evidence="6" id="KW-0597">Phosphoprotein</keyword>
<dbReference type="Proteomes" id="UP001445076">
    <property type="component" value="Unassembled WGS sequence"/>
</dbReference>
<dbReference type="FunFam" id="2.60.120.920:FF:000015">
    <property type="entry name" value="LOW QUALITY PROTEIN: probable E3 ubiquitin-protein ligase HERC1"/>
    <property type="match status" value="1"/>
</dbReference>
<dbReference type="GO" id="GO:0061630">
    <property type="term" value="F:ubiquitin protein ligase activity"/>
    <property type="evidence" value="ECO:0007669"/>
    <property type="project" value="UniProtKB-EC"/>
</dbReference>
<dbReference type="PROSITE" id="PS50294">
    <property type="entry name" value="WD_REPEATS_REGION"/>
    <property type="match status" value="1"/>
</dbReference>
<dbReference type="Gene3D" id="2.60.120.920">
    <property type="match status" value="1"/>
</dbReference>
<dbReference type="InterPro" id="IPR013320">
    <property type="entry name" value="ConA-like_dom_sf"/>
</dbReference>
<evidence type="ECO:0000259" key="15">
    <source>
        <dbReference type="PROSITE" id="PS50237"/>
    </source>
</evidence>
<feature type="active site" description="Glycyl thioester intermediate" evidence="10">
    <location>
        <position position="3358"/>
    </location>
</feature>
<feature type="region of interest" description="Disordered" evidence="13">
    <location>
        <begin position="1687"/>
        <end position="1713"/>
    </location>
</feature>
<dbReference type="PANTHER" id="PTHR22872">
    <property type="entry name" value="BTK-BINDING PROTEIN-RELATED"/>
    <property type="match status" value="1"/>
</dbReference>
<dbReference type="SUPFAM" id="SSF56204">
    <property type="entry name" value="Hect, E3 ligase catalytic domain"/>
    <property type="match status" value="1"/>
</dbReference>
<feature type="region of interest" description="Disordered" evidence="13">
    <location>
        <begin position="785"/>
        <end position="805"/>
    </location>
</feature>
<dbReference type="InterPro" id="IPR035768">
    <property type="entry name" value="SPRY_HERC1"/>
</dbReference>
<comment type="catalytic activity">
    <reaction evidence="1">
        <text>S-ubiquitinyl-[E2 ubiquitin-conjugating enzyme]-L-cysteine + [acceptor protein]-L-lysine = [E2 ubiquitin-conjugating enzyme]-L-cysteine + N(6)-ubiquitinyl-[acceptor protein]-L-lysine.</text>
        <dbReference type="EC" id="2.3.2.26"/>
    </reaction>
</comment>
<evidence type="ECO:0000256" key="6">
    <source>
        <dbReference type="ARBA" id="ARBA00022553"/>
    </source>
</evidence>
<evidence type="ECO:0000256" key="11">
    <source>
        <dbReference type="PROSITE-ProRule" id="PRU00221"/>
    </source>
</evidence>
<keyword evidence="5" id="KW-0963">Cytoplasm</keyword>
<accession>A0AAW0WI39</accession>
<dbReference type="InterPro" id="IPR009091">
    <property type="entry name" value="RCC1/BLIP-II"/>
</dbReference>
<feature type="non-terminal residue" evidence="16">
    <location>
        <position position="1"/>
    </location>
</feature>
<protein>
    <recommendedName>
        <fullName evidence="4">HECT-type E3 ubiquitin transferase</fullName>
        <ecNumber evidence="4">2.3.2.26</ecNumber>
    </recommendedName>
</protein>
<feature type="repeat" description="RCC1" evidence="12">
    <location>
        <begin position="2597"/>
        <end position="2651"/>
    </location>
</feature>
<proteinExistence type="predicted"/>
<feature type="compositionally biased region" description="Pro residues" evidence="13">
    <location>
        <begin position="1319"/>
        <end position="1334"/>
    </location>
</feature>
<evidence type="ECO:0000256" key="8">
    <source>
        <dbReference type="ARBA" id="ARBA00022737"/>
    </source>
</evidence>
<dbReference type="SUPFAM" id="SSF101898">
    <property type="entry name" value="NHL repeat"/>
    <property type="match status" value="1"/>
</dbReference>
<dbReference type="PROSITE" id="PS00626">
    <property type="entry name" value="RCC1_2"/>
    <property type="match status" value="1"/>
</dbReference>
<feature type="compositionally biased region" description="Basic and acidic residues" evidence="13">
    <location>
        <begin position="1383"/>
        <end position="1393"/>
    </location>
</feature>
<dbReference type="EMBL" id="JARKIK010000081">
    <property type="protein sequence ID" value="KAK8725819.1"/>
    <property type="molecule type" value="Genomic_DNA"/>
</dbReference>
<feature type="region of interest" description="Disordered" evidence="13">
    <location>
        <begin position="1024"/>
        <end position="1045"/>
    </location>
</feature>
<dbReference type="GO" id="GO:0005737">
    <property type="term" value="C:cytoplasm"/>
    <property type="evidence" value="ECO:0007669"/>
    <property type="project" value="UniProtKB-SubCell"/>
</dbReference>
<keyword evidence="8" id="KW-0677">Repeat</keyword>
<evidence type="ECO:0000256" key="3">
    <source>
        <dbReference type="ARBA" id="ARBA00004906"/>
    </source>
</evidence>
<name>A0AAW0WI39_CHEQU</name>
<dbReference type="Gene3D" id="2.130.10.10">
    <property type="entry name" value="YVTN repeat-like/Quinoprotein amine dehydrogenase"/>
    <property type="match status" value="1"/>
</dbReference>
<feature type="region of interest" description="Disordered" evidence="13">
    <location>
        <begin position="1"/>
        <end position="36"/>
    </location>
</feature>
<dbReference type="InterPro" id="IPR001680">
    <property type="entry name" value="WD40_rpt"/>
</dbReference>
<keyword evidence="9 10" id="KW-0833">Ubl conjugation pathway</keyword>
<dbReference type="InterPro" id="IPR035983">
    <property type="entry name" value="Hect_E3_ubiquitin_ligase"/>
</dbReference>
<dbReference type="InterPro" id="IPR051625">
    <property type="entry name" value="Signaling_Regulatory_Domain"/>
</dbReference>
<dbReference type="EC" id="2.3.2.26" evidence="4"/>
<keyword evidence="17" id="KW-1185">Reference proteome</keyword>
<feature type="compositionally biased region" description="Acidic residues" evidence="13">
    <location>
        <begin position="24"/>
        <end position="36"/>
    </location>
</feature>
<dbReference type="InterPro" id="IPR001870">
    <property type="entry name" value="B30.2/SPRY"/>
</dbReference>
<dbReference type="InterPro" id="IPR003877">
    <property type="entry name" value="SPRY_dom"/>
</dbReference>
<feature type="region of interest" description="Disordered" evidence="13">
    <location>
        <begin position="1381"/>
        <end position="1400"/>
    </location>
</feature>
<dbReference type="Pfam" id="PF00622">
    <property type="entry name" value="SPRY"/>
    <property type="match status" value="1"/>
</dbReference>
<dbReference type="Gene3D" id="3.90.1750.10">
    <property type="entry name" value="Hect, E3 ligase catalytic domains"/>
    <property type="match status" value="1"/>
</dbReference>
<reference evidence="16 17" key="1">
    <citation type="journal article" date="2024" name="BMC Genomics">
        <title>Genome assembly of redclaw crayfish (Cherax quadricarinatus) provides insights into its immune adaptation and hypoxia tolerance.</title>
        <authorList>
            <person name="Liu Z."/>
            <person name="Zheng J."/>
            <person name="Li H."/>
            <person name="Fang K."/>
            <person name="Wang S."/>
            <person name="He J."/>
            <person name="Zhou D."/>
            <person name="Weng S."/>
            <person name="Chi M."/>
            <person name="Gu Z."/>
            <person name="He J."/>
            <person name="Li F."/>
            <person name="Wang M."/>
        </authorList>
    </citation>
    <scope>NUCLEOTIDE SEQUENCE [LARGE SCALE GENOMIC DNA]</scope>
    <source>
        <strain evidence="16">ZL_2023a</strain>
    </source>
</reference>
<feature type="repeat" description="RCC1" evidence="12">
    <location>
        <begin position="2809"/>
        <end position="2860"/>
    </location>
</feature>
<dbReference type="CDD" id="cd00078">
    <property type="entry name" value="HECTc"/>
    <property type="match status" value="1"/>
</dbReference>
<dbReference type="PROSITE" id="PS50188">
    <property type="entry name" value="B302_SPRY"/>
    <property type="match status" value="1"/>
</dbReference>
<dbReference type="InterPro" id="IPR000408">
    <property type="entry name" value="Reg_chr_condens"/>
</dbReference>
<evidence type="ECO:0000313" key="16">
    <source>
        <dbReference type="EMBL" id="KAK8725819.1"/>
    </source>
</evidence>
<evidence type="ECO:0000256" key="1">
    <source>
        <dbReference type="ARBA" id="ARBA00000885"/>
    </source>
</evidence>
<feature type="compositionally biased region" description="Low complexity" evidence="13">
    <location>
        <begin position="1279"/>
        <end position="1299"/>
    </location>
</feature>
<dbReference type="PRINTS" id="PR00633">
    <property type="entry name" value="RCCNDNSATION"/>
</dbReference>
<dbReference type="FunFam" id="3.30.2410.10:FF:000006">
    <property type="entry name" value="probable E3 ubiquitin-protein ligase HERC1 isoform X2"/>
    <property type="match status" value="1"/>
</dbReference>
<dbReference type="PROSITE" id="PS50237">
    <property type="entry name" value="HECT"/>
    <property type="match status" value="1"/>
</dbReference>
<dbReference type="SUPFAM" id="SSF50985">
    <property type="entry name" value="RCC1/BLIP-II"/>
    <property type="match status" value="1"/>
</dbReference>
<dbReference type="Pfam" id="PF12894">
    <property type="entry name" value="ANAPC4_WD40"/>
    <property type="match status" value="1"/>
</dbReference>
<evidence type="ECO:0000256" key="4">
    <source>
        <dbReference type="ARBA" id="ARBA00012485"/>
    </source>
</evidence>
<dbReference type="PROSITE" id="PS50012">
    <property type="entry name" value="RCC1_3"/>
    <property type="match status" value="7"/>
</dbReference>
<dbReference type="Gene3D" id="3.30.2160.10">
    <property type="entry name" value="Hect, E3 ligase catalytic domain"/>
    <property type="match status" value="1"/>
</dbReference>
<dbReference type="CDD" id="cd12881">
    <property type="entry name" value="SPRY_HERC1"/>
    <property type="match status" value="1"/>
</dbReference>
<evidence type="ECO:0000256" key="2">
    <source>
        <dbReference type="ARBA" id="ARBA00004496"/>
    </source>
</evidence>
<feature type="compositionally biased region" description="Polar residues" evidence="13">
    <location>
        <begin position="1024"/>
        <end position="1037"/>
    </location>
</feature>
<feature type="compositionally biased region" description="Basic and acidic residues" evidence="13">
    <location>
        <begin position="1"/>
        <end position="14"/>
    </location>
</feature>
<dbReference type="PANTHER" id="PTHR22872:SF6">
    <property type="entry name" value="E3 UBIQUITIN-PROTEIN LIGASE HERC1-RELATED"/>
    <property type="match status" value="1"/>
</dbReference>
<dbReference type="PROSITE" id="PS50082">
    <property type="entry name" value="WD_REPEATS_2"/>
    <property type="match status" value="1"/>
</dbReference>
<feature type="repeat" description="RCC1" evidence="12">
    <location>
        <begin position="2757"/>
        <end position="2808"/>
    </location>
</feature>
<comment type="subcellular location">
    <subcellularLocation>
        <location evidence="2">Cytoplasm</location>
    </subcellularLocation>
</comment>
<evidence type="ECO:0000256" key="12">
    <source>
        <dbReference type="PROSITE-ProRule" id="PRU00235"/>
    </source>
</evidence>
<dbReference type="Gene3D" id="2.130.10.30">
    <property type="entry name" value="Regulator of chromosome condensation 1/beta-lactamase-inhibitor protein II"/>
    <property type="match status" value="1"/>
</dbReference>
<comment type="caution">
    <text evidence="16">The sequence shown here is derived from an EMBL/GenBank/DDBJ whole genome shotgun (WGS) entry which is preliminary data.</text>
</comment>
<dbReference type="Pfam" id="PF00400">
    <property type="entry name" value="WD40"/>
    <property type="match status" value="1"/>
</dbReference>
<dbReference type="InterPro" id="IPR043136">
    <property type="entry name" value="B30.2/SPRY_sf"/>
</dbReference>
<dbReference type="InterPro" id="IPR058923">
    <property type="entry name" value="RCC1-like_dom"/>
</dbReference>
<comment type="pathway">
    <text evidence="3">Protein modification; protein ubiquitination.</text>
</comment>
<dbReference type="Pfam" id="PF00632">
    <property type="entry name" value="HECT"/>
    <property type="match status" value="1"/>
</dbReference>
<dbReference type="Pfam" id="PF25390">
    <property type="entry name" value="WD40_RLD"/>
    <property type="match status" value="1"/>
</dbReference>
<gene>
    <name evidence="16" type="ORF">OTU49_010497</name>
</gene>
<evidence type="ECO:0000256" key="5">
    <source>
        <dbReference type="ARBA" id="ARBA00022490"/>
    </source>
</evidence>
<feature type="repeat" description="RCC1" evidence="12">
    <location>
        <begin position="2548"/>
        <end position="2596"/>
    </location>
</feature>
<dbReference type="InterPro" id="IPR036322">
    <property type="entry name" value="WD40_repeat_dom_sf"/>
</dbReference>